<sequence length="92" mass="10577">MRLRTYAIRVRRCPHLLAIFFPGQHWWWVTLYSAQEGGIFSQADSRGDRLEDKVWRTLHHCAVLANIDCDCSKRFADVVYGPADVLTAVLEG</sequence>
<keyword evidence="2" id="KW-1185">Reference proteome</keyword>
<evidence type="ECO:0000313" key="1">
    <source>
        <dbReference type="EMBL" id="KAG8543438.1"/>
    </source>
</evidence>
<protein>
    <submittedName>
        <fullName evidence="1">Uncharacterized protein</fullName>
    </submittedName>
</protein>
<dbReference type="Proteomes" id="UP000824782">
    <property type="component" value="Unassembled WGS sequence"/>
</dbReference>
<dbReference type="EMBL" id="WNYA01003401">
    <property type="protein sequence ID" value="KAG8543438.1"/>
    <property type="molecule type" value="Genomic_DNA"/>
</dbReference>
<accession>A0AAV6Z4Y4</accession>
<name>A0AAV6Z4Y4_ENGPU</name>
<reference evidence="1" key="1">
    <citation type="thesis" date="2020" institute="ProQuest LLC" country="789 East Eisenhower Parkway, Ann Arbor, MI, USA">
        <title>Comparative Genomics and Chromosome Evolution.</title>
        <authorList>
            <person name="Mudd A.B."/>
        </authorList>
    </citation>
    <scope>NUCLEOTIDE SEQUENCE</scope>
    <source>
        <strain evidence="1">237g6f4</strain>
        <tissue evidence="1">Blood</tissue>
    </source>
</reference>
<organism evidence="1 2">
    <name type="scientific">Engystomops pustulosus</name>
    <name type="common">Tungara frog</name>
    <name type="synonym">Physalaemus pustulosus</name>
    <dbReference type="NCBI Taxonomy" id="76066"/>
    <lineage>
        <taxon>Eukaryota</taxon>
        <taxon>Metazoa</taxon>
        <taxon>Chordata</taxon>
        <taxon>Craniata</taxon>
        <taxon>Vertebrata</taxon>
        <taxon>Euteleostomi</taxon>
        <taxon>Amphibia</taxon>
        <taxon>Batrachia</taxon>
        <taxon>Anura</taxon>
        <taxon>Neobatrachia</taxon>
        <taxon>Hyloidea</taxon>
        <taxon>Leptodactylidae</taxon>
        <taxon>Leiuperinae</taxon>
        <taxon>Engystomops</taxon>
    </lineage>
</organism>
<gene>
    <name evidence="1" type="ORF">GDO81_024640</name>
</gene>
<evidence type="ECO:0000313" key="2">
    <source>
        <dbReference type="Proteomes" id="UP000824782"/>
    </source>
</evidence>
<comment type="caution">
    <text evidence="1">The sequence shown here is derived from an EMBL/GenBank/DDBJ whole genome shotgun (WGS) entry which is preliminary data.</text>
</comment>
<proteinExistence type="predicted"/>
<dbReference type="AlphaFoldDB" id="A0AAV6Z4Y4"/>